<dbReference type="Pfam" id="PF06725">
    <property type="entry name" value="3D"/>
    <property type="match status" value="1"/>
</dbReference>
<evidence type="ECO:0000256" key="1">
    <source>
        <dbReference type="ARBA" id="ARBA00022729"/>
    </source>
</evidence>
<dbReference type="PANTHER" id="PTHR39160">
    <property type="entry name" value="CELL WALL-BINDING PROTEIN YOCH"/>
    <property type="match status" value="1"/>
</dbReference>
<name>A0ABU4G1P4_9BACL</name>
<comment type="caution">
    <text evidence="5">The sequence shown here is derived from an EMBL/GenBank/DDBJ whole genome shotgun (WGS) entry which is preliminary data.</text>
</comment>
<dbReference type="PANTHER" id="PTHR39160:SF6">
    <property type="entry name" value="CELL WALL-BINDING PROTEIN YOCH"/>
    <property type="match status" value="1"/>
</dbReference>
<evidence type="ECO:0000256" key="2">
    <source>
        <dbReference type="SAM" id="MobiDB-lite"/>
    </source>
</evidence>
<evidence type="ECO:0000259" key="4">
    <source>
        <dbReference type="PROSITE" id="PS51782"/>
    </source>
</evidence>
<sequence length="269" mass="28505">MRKIVQAMIFLLAIFMLASPVVAESNDSLTTDKTELKEGRDAYPFQPAIATELVVDNPLLEEQQPALTYTVQAGDNLFRIAKAHSISVQSLMGWNGLTSDLIRPGDQLNVSIEAPGSTTNLMKTKTLAAKPAATKPPQTNTNTSKTAQPAVQPPSETKTASAQATTPVSSQTGREMTMRATAYTAYCTGCSGTTKIGINLRANPNLKVIAVDPSVIPLGSRVWVEGYGEAIAGDTGGAIKGNKIDVFIPGQDSAMAWGVKTVKVKVLNK</sequence>
<feature type="compositionally biased region" description="Low complexity" evidence="2">
    <location>
        <begin position="129"/>
        <end position="143"/>
    </location>
</feature>
<accession>A0ABU4G1P4</accession>
<feature type="signal peptide" evidence="3">
    <location>
        <begin position="1"/>
        <end position="23"/>
    </location>
</feature>
<proteinExistence type="predicted"/>
<feature type="chain" id="PRO_5046000692" evidence="3">
    <location>
        <begin position="24"/>
        <end position="269"/>
    </location>
</feature>
<protein>
    <submittedName>
        <fullName evidence="5">3D domain-containing protein</fullName>
    </submittedName>
</protein>
<dbReference type="InterPro" id="IPR010611">
    <property type="entry name" value="3D_dom"/>
</dbReference>
<keyword evidence="1 3" id="KW-0732">Signal</keyword>
<evidence type="ECO:0000313" key="5">
    <source>
        <dbReference type="EMBL" id="MDW0110868.1"/>
    </source>
</evidence>
<feature type="domain" description="LysM" evidence="4">
    <location>
        <begin position="67"/>
        <end position="110"/>
    </location>
</feature>
<keyword evidence="6" id="KW-1185">Reference proteome</keyword>
<dbReference type="PROSITE" id="PS51782">
    <property type="entry name" value="LYSM"/>
    <property type="match status" value="1"/>
</dbReference>
<dbReference type="RefSeq" id="WP_317936439.1">
    <property type="nucleotide sequence ID" value="NZ_JAUBDH010000008.1"/>
</dbReference>
<dbReference type="InterPro" id="IPR018392">
    <property type="entry name" value="LysM"/>
</dbReference>
<dbReference type="SUPFAM" id="SSF50685">
    <property type="entry name" value="Barwin-like endoglucanases"/>
    <property type="match status" value="1"/>
</dbReference>
<dbReference type="Gene3D" id="3.10.350.10">
    <property type="entry name" value="LysM domain"/>
    <property type="match status" value="1"/>
</dbReference>
<feature type="compositionally biased region" description="Polar residues" evidence="2">
    <location>
        <begin position="144"/>
        <end position="174"/>
    </location>
</feature>
<dbReference type="SMART" id="SM00257">
    <property type="entry name" value="LysM"/>
    <property type="match status" value="1"/>
</dbReference>
<dbReference type="CDD" id="cd14667">
    <property type="entry name" value="3D_containing_proteins"/>
    <property type="match status" value="1"/>
</dbReference>
<feature type="region of interest" description="Disordered" evidence="2">
    <location>
        <begin position="129"/>
        <end position="175"/>
    </location>
</feature>
<dbReference type="InterPro" id="IPR036779">
    <property type="entry name" value="LysM_dom_sf"/>
</dbReference>
<evidence type="ECO:0000313" key="6">
    <source>
        <dbReference type="Proteomes" id="UP001280629"/>
    </source>
</evidence>
<evidence type="ECO:0000256" key="3">
    <source>
        <dbReference type="SAM" id="SignalP"/>
    </source>
</evidence>
<dbReference type="EMBL" id="JAUBDH010000008">
    <property type="protein sequence ID" value="MDW0110868.1"/>
    <property type="molecule type" value="Genomic_DNA"/>
</dbReference>
<dbReference type="InterPro" id="IPR036908">
    <property type="entry name" value="RlpA-like_sf"/>
</dbReference>
<reference evidence="5 6" key="1">
    <citation type="submission" date="2023-06" db="EMBL/GenBank/DDBJ databases">
        <title>Sporosarcina sp. nov., isolated from Korean traditional fermented seafood 'Jeotgal'.</title>
        <authorList>
            <person name="Yang A.-I."/>
            <person name="Shin N.-R."/>
        </authorList>
    </citation>
    <scope>NUCLEOTIDE SEQUENCE [LARGE SCALE GENOMIC DNA]</scope>
    <source>
        <strain evidence="5 6">KCTC3840</strain>
    </source>
</reference>
<dbReference type="Pfam" id="PF01476">
    <property type="entry name" value="LysM"/>
    <property type="match status" value="1"/>
</dbReference>
<dbReference type="InterPro" id="IPR051933">
    <property type="entry name" value="Resuscitation_pf_RpfB"/>
</dbReference>
<dbReference type="InterPro" id="IPR059180">
    <property type="entry name" value="3D_YorM"/>
</dbReference>
<organism evidence="5 6">
    <name type="scientific">Sporosarcina aquimarina</name>
    <dbReference type="NCBI Taxonomy" id="114975"/>
    <lineage>
        <taxon>Bacteria</taxon>
        <taxon>Bacillati</taxon>
        <taxon>Bacillota</taxon>
        <taxon>Bacilli</taxon>
        <taxon>Bacillales</taxon>
        <taxon>Caryophanaceae</taxon>
        <taxon>Sporosarcina</taxon>
    </lineage>
</organism>
<gene>
    <name evidence="5" type="ORF">QT716_12555</name>
</gene>
<dbReference type="SUPFAM" id="SSF54106">
    <property type="entry name" value="LysM domain"/>
    <property type="match status" value="1"/>
</dbReference>
<dbReference type="Gene3D" id="2.40.40.10">
    <property type="entry name" value="RlpA-like domain"/>
    <property type="match status" value="1"/>
</dbReference>
<dbReference type="Proteomes" id="UP001280629">
    <property type="component" value="Unassembled WGS sequence"/>
</dbReference>
<dbReference type="CDD" id="cd00118">
    <property type="entry name" value="LysM"/>
    <property type="match status" value="1"/>
</dbReference>